<dbReference type="InterPro" id="IPR006680">
    <property type="entry name" value="Amidohydro-rel"/>
</dbReference>
<dbReference type="SUPFAM" id="SSF51556">
    <property type="entry name" value="Metallo-dependent hydrolases"/>
    <property type="match status" value="1"/>
</dbReference>
<dbReference type="InterPro" id="IPR052358">
    <property type="entry name" value="Aro_Compnd_Degr_Hydrolases"/>
</dbReference>
<gene>
    <name evidence="2" type="ORF">Psi02_76900</name>
</gene>
<evidence type="ECO:0000313" key="3">
    <source>
        <dbReference type="Proteomes" id="UP000644610"/>
    </source>
</evidence>
<feature type="domain" description="Amidohydrolase-related" evidence="1">
    <location>
        <begin position="19"/>
        <end position="262"/>
    </location>
</feature>
<dbReference type="EMBL" id="BOOQ01000065">
    <property type="protein sequence ID" value="GII51266.1"/>
    <property type="molecule type" value="Genomic_DNA"/>
</dbReference>
<dbReference type="Proteomes" id="UP000644610">
    <property type="component" value="Unassembled WGS sequence"/>
</dbReference>
<protein>
    <submittedName>
        <fullName evidence="2">2-pyrone-4,6-dicarboxylate hydrolase</fullName>
    </submittedName>
</protein>
<sequence>MQVEQRRVPDDANVLPVFDSHMHIFDPAYPMTANAGFLPDMFTVEDYLTRVGALPVRLAGGAVVSASTQGFDQFYLLAALERLGPGWVGVTQVPATVTDEELVALDATGVRAVRFNLHRGGRGVLDDLAATARRVHTTVGWHVELYVDARDLDDLADLVASLPAASIDHLGLSAAGLTTLVKLAEAGVRVKASGFGRTDFNIGQALRRLWRANPDALLFGTDLPCPRAPRPFADSDLDVVLDTLGQEAARRVLHDNAIAFYRPHA</sequence>
<keyword evidence="3" id="KW-1185">Reference proteome</keyword>
<keyword evidence="2" id="KW-0378">Hydrolase</keyword>
<dbReference type="AlphaFoldDB" id="A0A8J3UV15"/>
<dbReference type="PANTHER" id="PTHR35563:SF2">
    <property type="entry name" value="BARREL METAL-DEPENDENT HYDROLASE, PUTATIVE (AFU_ORTHOLOGUE AFUA_1G16240)-RELATED"/>
    <property type="match status" value="1"/>
</dbReference>
<dbReference type="PANTHER" id="PTHR35563">
    <property type="entry name" value="BARREL METAL-DEPENDENT HYDROLASE, PUTATIVE (AFU_ORTHOLOGUE AFUA_1G16240)-RELATED"/>
    <property type="match status" value="1"/>
</dbReference>
<reference evidence="2" key="1">
    <citation type="submission" date="2021-01" db="EMBL/GenBank/DDBJ databases">
        <title>Whole genome shotgun sequence of Planotetraspora silvatica NBRC 100141.</title>
        <authorList>
            <person name="Komaki H."/>
            <person name="Tamura T."/>
        </authorList>
    </citation>
    <scope>NUCLEOTIDE SEQUENCE</scope>
    <source>
        <strain evidence="2">NBRC 100141</strain>
    </source>
</reference>
<organism evidence="2 3">
    <name type="scientific">Planotetraspora silvatica</name>
    <dbReference type="NCBI Taxonomy" id="234614"/>
    <lineage>
        <taxon>Bacteria</taxon>
        <taxon>Bacillati</taxon>
        <taxon>Actinomycetota</taxon>
        <taxon>Actinomycetes</taxon>
        <taxon>Streptosporangiales</taxon>
        <taxon>Streptosporangiaceae</taxon>
        <taxon>Planotetraspora</taxon>
    </lineage>
</organism>
<name>A0A8J3UV15_9ACTN</name>
<accession>A0A8J3UV15</accession>
<evidence type="ECO:0000259" key="1">
    <source>
        <dbReference type="Pfam" id="PF04909"/>
    </source>
</evidence>
<dbReference type="Gene3D" id="3.20.20.140">
    <property type="entry name" value="Metal-dependent hydrolases"/>
    <property type="match status" value="1"/>
</dbReference>
<dbReference type="InterPro" id="IPR032466">
    <property type="entry name" value="Metal_Hydrolase"/>
</dbReference>
<dbReference type="Pfam" id="PF04909">
    <property type="entry name" value="Amidohydro_2"/>
    <property type="match status" value="1"/>
</dbReference>
<proteinExistence type="predicted"/>
<evidence type="ECO:0000313" key="2">
    <source>
        <dbReference type="EMBL" id="GII51266.1"/>
    </source>
</evidence>
<dbReference type="GO" id="GO:0016787">
    <property type="term" value="F:hydrolase activity"/>
    <property type="evidence" value="ECO:0007669"/>
    <property type="project" value="UniProtKB-KW"/>
</dbReference>
<comment type="caution">
    <text evidence="2">The sequence shown here is derived from an EMBL/GenBank/DDBJ whole genome shotgun (WGS) entry which is preliminary data.</text>
</comment>